<evidence type="ECO:0000313" key="3">
    <source>
        <dbReference type="Proteomes" id="UP000077177"/>
    </source>
</evidence>
<reference evidence="2 3" key="2">
    <citation type="journal article" date="2016" name="Int. J. Syst. Evol. Microbiol.">
        <title>Flavisolibacter tropicus sp. nov., isolated from tropical soil.</title>
        <authorList>
            <person name="Lee J.J."/>
            <person name="Kang M.S."/>
            <person name="Kim G.S."/>
            <person name="Lee C.S."/>
            <person name="Lim S."/>
            <person name="Lee J."/>
            <person name="Roh S.H."/>
            <person name="Kang H."/>
            <person name="Ha J.M."/>
            <person name="Bae S."/>
            <person name="Jung H.Y."/>
            <person name="Kim M.K."/>
        </authorList>
    </citation>
    <scope>NUCLEOTIDE SEQUENCE [LARGE SCALE GENOMIC DNA]</scope>
    <source>
        <strain evidence="2 3">LCS9</strain>
    </source>
</reference>
<keyword evidence="1" id="KW-1133">Transmembrane helix</keyword>
<name>A0A172TW13_9BACT</name>
<sequence>MSYERERDEGNNEQGMMNNEERKCSMLNFQCSIKKEEIKEKHSVKWSAFLLLESVTFCAMAFSPLRAGVRSFIIQILRLVVTATYILGFRILFVKRFEY</sequence>
<dbReference type="AlphaFoldDB" id="A0A172TW13"/>
<gene>
    <name evidence="2" type="ORF">SY85_12540</name>
</gene>
<evidence type="ECO:0000313" key="2">
    <source>
        <dbReference type="EMBL" id="ANE51210.1"/>
    </source>
</evidence>
<keyword evidence="3" id="KW-1185">Reference proteome</keyword>
<dbReference type="KEGG" id="fla:SY85_12540"/>
<protein>
    <submittedName>
        <fullName evidence="2">Uncharacterized protein</fullName>
    </submittedName>
</protein>
<feature type="transmembrane region" description="Helical" evidence="1">
    <location>
        <begin position="72"/>
        <end position="93"/>
    </location>
</feature>
<reference evidence="3" key="1">
    <citation type="submission" date="2015-01" db="EMBL/GenBank/DDBJ databases">
        <title>Flavisolibacter sp./LCS9/ whole genome sequencing.</title>
        <authorList>
            <person name="Kim M.K."/>
            <person name="Srinivasan S."/>
            <person name="Lee J.-J."/>
        </authorList>
    </citation>
    <scope>NUCLEOTIDE SEQUENCE [LARGE SCALE GENOMIC DNA]</scope>
    <source>
        <strain evidence="3">LCS9</strain>
    </source>
</reference>
<organism evidence="2 3">
    <name type="scientific">Flavisolibacter tropicus</name>
    <dbReference type="NCBI Taxonomy" id="1492898"/>
    <lineage>
        <taxon>Bacteria</taxon>
        <taxon>Pseudomonadati</taxon>
        <taxon>Bacteroidota</taxon>
        <taxon>Chitinophagia</taxon>
        <taxon>Chitinophagales</taxon>
        <taxon>Chitinophagaceae</taxon>
        <taxon>Flavisolibacter</taxon>
    </lineage>
</organism>
<keyword evidence="1" id="KW-0812">Transmembrane</keyword>
<keyword evidence="1" id="KW-0472">Membrane</keyword>
<proteinExistence type="predicted"/>
<dbReference type="STRING" id="1492898.SY85_12540"/>
<dbReference type="Proteomes" id="UP000077177">
    <property type="component" value="Chromosome"/>
</dbReference>
<accession>A0A172TW13</accession>
<dbReference type="EMBL" id="CP011390">
    <property type="protein sequence ID" value="ANE51210.1"/>
    <property type="molecule type" value="Genomic_DNA"/>
</dbReference>
<evidence type="ECO:0000256" key="1">
    <source>
        <dbReference type="SAM" id="Phobius"/>
    </source>
</evidence>
<feature type="transmembrane region" description="Helical" evidence="1">
    <location>
        <begin position="44"/>
        <end position="66"/>
    </location>
</feature>